<dbReference type="EnsemblPlants" id="Bo3g009690.1">
    <property type="protein sequence ID" value="Bo3g009690.1"/>
    <property type="gene ID" value="Bo3g009690"/>
</dbReference>
<dbReference type="Gramene" id="Bo3g009690.1">
    <property type="protein sequence ID" value="Bo3g009690.1"/>
    <property type="gene ID" value="Bo3g009690"/>
</dbReference>
<name>A0A0D3B136_BRAOL</name>
<dbReference type="HOGENOM" id="CLU_2486448_0_0_1"/>
<keyword evidence="2" id="KW-1185">Reference proteome</keyword>
<reference evidence="1 2" key="1">
    <citation type="journal article" date="2014" name="Genome Biol.">
        <title>Transcriptome and methylome profiling reveals relics of genome dominance in the mesopolyploid Brassica oleracea.</title>
        <authorList>
            <person name="Parkin I.A."/>
            <person name="Koh C."/>
            <person name="Tang H."/>
            <person name="Robinson S.J."/>
            <person name="Kagale S."/>
            <person name="Clarke W.E."/>
            <person name="Town C.D."/>
            <person name="Nixon J."/>
            <person name="Krishnakumar V."/>
            <person name="Bidwell S.L."/>
            <person name="Denoeud F."/>
            <person name="Belcram H."/>
            <person name="Links M.G."/>
            <person name="Just J."/>
            <person name="Clarke C."/>
            <person name="Bender T."/>
            <person name="Huebert T."/>
            <person name="Mason A.S."/>
            <person name="Pires J.C."/>
            <person name="Barker G."/>
            <person name="Moore J."/>
            <person name="Walley P.G."/>
            <person name="Manoli S."/>
            <person name="Batley J."/>
            <person name="Edwards D."/>
            <person name="Nelson M.N."/>
            <person name="Wang X."/>
            <person name="Paterson A.H."/>
            <person name="King G."/>
            <person name="Bancroft I."/>
            <person name="Chalhoub B."/>
            <person name="Sharpe A.G."/>
        </authorList>
    </citation>
    <scope>NUCLEOTIDE SEQUENCE</scope>
    <source>
        <strain evidence="1 2">cv. TO1000</strain>
    </source>
</reference>
<protein>
    <submittedName>
        <fullName evidence="1">Uncharacterized protein</fullName>
    </submittedName>
</protein>
<dbReference type="Proteomes" id="UP000032141">
    <property type="component" value="Chromosome C3"/>
</dbReference>
<dbReference type="AlphaFoldDB" id="A0A0D3B136"/>
<evidence type="ECO:0000313" key="1">
    <source>
        <dbReference type="EnsemblPlants" id="Bo3g009690.1"/>
    </source>
</evidence>
<proteinExistence type="predicted"/>
<sequence>MLDLIWKPVFLEEAIIVEIFVVLKILELLLCHLIEPSLVLWIVFLRSISRRFECRSLRREVSQLPLDIVPLRRRSFDVLVDEMIIRH</sequence>
<reference evidence="1" key="2">
    <citation type="submission" date="2015-03" db="UniProtKB">
        <authorList>
            <consortium name="EnsemblPlants"/>
        </authorList>
    </citation>
    <scope>IDENTIFICATION</scope>
</reference>
<evidence type="ECO:0000313" key="2">
    <source>
        <dbReference type="Proteomes" id="UP000032141"/>
    </source>
</evidence>
<organism evidence="1 2">
    <name type="scientific">Brassica oleracea var. oleracea</name>
    <dbReference type="NCBI Taxonomy" id="109376"/>
    <lineage>
        <taxon>Eukaryota</taxon>
        <taxon>Viridiplantae</taxon>
        <taxon>Streptophyta</taxon>
        <taxon>Embryophyta</taxon>
        <taxon>Tracheophyta</taxon>
        <taxon>Spermatophyta</taxon>
        <taxon>Magnoliopsida</taxon>
        <taxon>eudicotyledons</taxon>
        <taxon>Gunneridae</taxon>
        <taxon>Pentapetalae</taxon>
        <taxon>rosids</taxon>
        <taxon>malvids</taxon>
        <taxon>Brassicales</taxon>
        <taxon>Brassicaceae</taxon>
        <taxon>Brassiceae</taxon>
        <taxon>Brassica</taxon>
    </lineage>
</organism>
<accession>A0A0D3B136</accession>